<evidence type="ECO:0000256" key="11">
    <source>
        <dbReference type="RuleBase" id="RU003357"/>
    </source>
</evidence>
<dbReference type="InterPro" id="IPR039426">
    <property type="entry name" value="TonB-dep_rcpt-like"/>
</dbReference>
<keyword evidence="9 10" id="KW-0998">Cell outer membrane</keyword>
<dbReference type="FunFam" id="2.170.130.10:FF:000003">
    <property type="entry name" value="SusC/RagA family TonB-linked outer membrane protein"/>
    <property type="match status" value="1"/>
</dbReference>
<evidence type="ECO:0000256" key="10">
    <source>
        <dbReference type="PROSITE-ProRule" id="PRU01360"/>
    </source>
</evidence>
<keyword evidence="3 10" id="KW-1134">Transmembrane beta strand</keyword>
<dbReference type="GO" id="GO:0009279">
    <property type="term" value="C:cell outer membrane"/>
    <property type="evidence" value="ECO:0007669"/>
    <property type="project" value="UniProtKB-SubCell"/>
</dbReference>
<keyword evidence="8" id="KW-0675">Receptor</keyword>
<keyword evidence="4 10" id="KW-0812">Transmembrane</keyword>
<sequence>MKKTETKPRYHGSYVYLLIAKLILLSPMAYAQERLSVSGTVVSAEDKAPLPGVSISSAEKTLGITDGDGHFSVNIAPQSKLSFRYVGYKYFETTINQATANLTIRLESASTMLEDVVVVGYGTQKKENLTGALSTLNMKEKEGSPTTNLSNALAGMPGMFVQLGQSQPGVDRSQIRIRGMGTLSGNNPLVLVNGIEYSMDELNPDDVETVTVLKDASAAIYGSRAANGVILVTTKKGAGVSQVNYNYYNGIQNPTTMPDVIWDPIQYMRLKNQALANQGTQLPNYSDEEIAEYEAGMKTDPYTYPSNNWFDIALKNGNIQKHNLSFGGSSDNYQYRLSLGYLDRNGIIIGPSDKEKKYSLGFNASLNVSKRLKVGASIDGYYRHYDYPFYGKNFFQYLSRSLPILTDTLADGRYGNSWLRTPGRNNWENPRMIAETGNYRKIVQRFLASVFGEYKLPWDITYNVRFGADKYDGLLSGFTPQVQHFNPKTLVPINWNSPATAPRSNKADDNVLNIHFYNTVDWKKQFEEKHNVALMIGSSYDKFSNNFFDAEMVGYLDETLTALDAGTIRNAISGHLEEDVLISYFGRANYDYKGKYLLEATFRYDGSSRFAKGHRWGFFPSISAGWRIDQESFFQSEVINLMKLRASVGRLGNQAVDLYSYENSIALGQNYSFGGINGLLASGAAANAYADPLTSWETTTTYNAGLDFELLQSKINVTADFYKKRTTGILRTVNLPSQVGGLAGPKRNVGTVDNSGLELVAQYRNKIGEVNYGIQGNVSYNKNKVIDLGGQILYNFETNLSTITKEGLPINAHYLLQSDGFFQNQEEIDNHAFQSNATRPGYIRYKDINGDNIINGEDRVAISESSSIPKYTYGFGFNVAYKGFELKAAFQGIGGIKIYPTANLAYPFNNGAGATTEWLTDAWTPENPNAKLPIVTESTGNKDNFLQSDFWLRSGSYLRLKSLQLAYLVPQAWTSKIKIARLSVFVNAENYLTFSKYKGFDPETIIDANSLYHYPMLKTISGGVNVTF</sequence>
<keyword evidence="6 11" id="KW-0798">TonB box</keyword>
<accession>A0A1H7QB72</accession>
<dbReference type="EMBL" id="FOAF01000002">
    <property type="protein sequence ID" value="SEL44998.1"/>
    <property type="molecule type" value="Genomic_DNA"/>
</dbReference>
<dbReference type="STRING" id="407022.SAMN05661044_02524"/>
<evidence type="ECO:0000256" key="7">
    <source>
        <dbReference type="ARBA" id="ARBA00023136"/>
    </source>
</evidence>
<dbReference type="AlphaFoldDB" id="A0A1H7QB72"/>
<dbReference type="InterPro" id="IPR023997">
    <property type="entry name" value="TonB-dep_OMP_SusC/RagA_CS"/>
</dbReference>
<evidence type="ECO:0000256" key="4">
    <source>
        <dbReference type="ARBA" id="ARBA00022692"/>
    </source>
</evidence>
<dbReference type="PANTHER" id="PTHR30069:SF29">
    <property type="entry name" value="HEMOGLOBIN AND HEMOGLOBIN-HAPTOGLOBIN-BINDING PROTEIN 1-RELATED"/>
    <property type="match status" value="1"/>
</dbReference>
<dbReference type="Gene3D" id="2.40.170.20">
    <property type="entry name" value="TonB-dependent receptor, beta-barrel domain"/>
    <property type="match status" value="1"/>
</dbReference>
<keyword evidence="7 10" id="KW-0472">Membrane</keyword>
<evidence type="ECO:0000256" key="1">
    <source>
        <dbReference type="ARBA" id="ARBA00004571"/>
    </source>
</evidence>
<dbReference type="InterPro" id="IPR008969">
    <property type="entry name" value="CarboxyPept-like_regulatory"/>
</dbReference>
<dbReference type="InterPro" id="IPR000531">
    <property type="entry name" value="Beta-barrel_TonB"/>
</dbReference>
<evidence type="ECO:0000256" key="6">
    <source>
        <dbReference type="ARBA" id="ARBA00023077"/>
    </source>
</evidence>
<evidence type="ECO:0000256" key="3">
    <source>
        <dbReference type="ARBA" id="ARBA00022452"/>
    </source>
</evidence>
<reference evidence="15" key="1">
    <citation type="submission" date="2016-10" db="EMBL/GenBank/DDBJ databases">
        <authorList>
            <person name="Varghese N."/>
            <person name="Submissions S."/>
        </authorList>
    </citation>
    <scope>NUCLEOTIDE SEQUENCE [LARGE SCALE GENOMIC DNA]</scope>
    <source>
        <strain evidence="15">DSM 18733</strain>
    </source>
</reference>
<evidence type="ECO:0000313" key="14">
    <source>
        <dbReference type="EMBL" id="SEL44998.1"/>
    </source>
</evidence>
<keyword evidence="2 10" id="KW-0813">Transport</keyword>
<dbReference type="InterPro" id="IPR023996">
    <property type="entry name" value="TonB-dep_OMP_SusC/RagA"/>
</dbReference>
<dbReference type="Pfam" id="PF07715">
    <property type="entry name" value="Plug"/>
    <property type="match status" value="1"/>
</dbReference>
<dbReference type="NCBIfam" id="TIGR04056">
    <property type="entry name" value="OMP_RagA_SusC"/>
    <property type="match status" value="1"/>
</dbReference>
<proteinExistence type="inferred from homology"/>
<gene>
    <name evidence="14" type="ORF">SAMN05661044_02524</name>
</gene>
<evidence type="ECO:0000259" key="13">
    <source>
        <dbReference type="Pfam" id="PF07715"/>
    </source>
</evidence>
<organism evidence="14 15">
    <name type="scientific">Olivibacter domesticus</name>
    <name type="common">Pseudosphingobacterium domesticum</name>
    <dbReference type="NCBI Taxonomy" id="407022"/>
    <lineage>
        <taxon>Bacteria</taxon>
        <taxon>Pseudomonadati</taxon>
        <taxon>Bacteroidota</taxon>
        <taxon>Sphingobacteriia</taxon>
        <taxon>Sphingobacteriales</taxon>
        <taxon>Sphingobacteriaceae</taxon>
        <taxon>Olivibacter</taxon>
    </lineage>
</organism>
<dbReference type="GO" id="GO:0044718">
    <property type="term" value="P:siderophore transmembrane transport"/>
    <property type="evidence" value="ECO:0007669"/>
    <property type="project" value="TreeGrafter"/>
</dbReference>
<name>A0A1H7QB72_OLID1</name>
<dbReference type="SUPFAM" id="SSF49464">
    <property type="entry name" value="Carboxypeptidase regulatory domain-like"/>
    <property type="match status" value="1"/>
</dbReference>
<dbReference type="InterPro" id="IPR036942">
    <property type="entry name" value="Beta-barrel_TonB_sf"/>
</dbReference>
<dbReference type="OrthoDB" id="600887at2"/>
<dbReference type="Pfam" id="PF13715">
    <property type="entry name" value="CarbopepD_reg_2"/>
    <property type="match status" value="1"/>
</dbReference>
<evidence type="ECO:0000256" key="8">
    <source>
        <dbReference type="ARBA" id="ARBA00023170"/>
    </source>
</evidence>
<dbReference type="Pfam" id="PF00593">
    <property type="entry name" value="TonB_dep_Rec_b-barrel"/>
    <property type="match status" value="1"/>
</dbReference>
<dbReference type="NCBIfam" id="TIGR04057">
    <property type="entry name" value="SusC_RagA_signa"/>
    <property type="match status" value="1"/>
</dbReference>
<dbReference type="GO" id="GO:0015344">
    <property type="term" value="F:siderophore uptake transmembrane transporter activity"/>
    <property type="evidence" value="ECO:0007669"/>
    <property type="project" value="TreeGrafter"/>
</dbReference>
<evidence type="ECO:0000256" key="9">
    <source>
        <dbReference type="ARBA" id="ARBA00023237"/>
    </source>
</evidence>
<dbReference type="Proteomes" id="UP000199421">
    <property type="component" value="Unassembled WGS sequence"/>
</dbReference>
<feature type="domain" description="TonB-dependent receptor plug" evidence="13">
    <location>
        <begin position="126"/>
        <end position="229"/>
    </location>
</feature>
<keyword evidence="5" id="KW-0732">Signal</keyword>
<dbReference type="PANTHER" id="PTHR30069">
    <property type="entry name" value="TONB-DEPENDENT OUTER MEMBRANE RECEPTOR"/>
    <property type="match status" value="1"/>
</dbReference>
<comment type="similarity">
    <text evidence="10 11">Belongs to the TonB-dependent receptor family.</text>
</comment>
<evidence type="ECO:0000313" key="15">
    <source>
        <dbReference type="Proteomes" id="UP000199421"/>
    </source>
</evidence>
<dbReference type="InterPro" id="IPR012910">
    <property type="entry name" value="Plug_dom"/>
</dbReference>
<evidence type="ECO:0000256" key="5">
    <source>
        <dbReference type="ARBA" id="ARBA00022729"/>
    </source>
</evidence>
<comment type="subcellular location">
    <subcellularLocation>
        <location evidence="1 10">Cell outer membrane</location>
        <topology evidence="1 10">Multi-pass membrane protein</topology>
    </subcellularLocation>
</comment>
<dbReference type="Gene3D" id="2.170.130.10">
    <property type="entry name" value="TonB-dependent receptor, plug domain"/>
    <property type="match status" value="1"/>
</dbReference>
<dbReference type="SUPFAM" id="SSF56935">
    <property type="entry name" value="Porins"/>
    <property type="match status" value="1"/>
</dbReference>
<protein>
    <submittedName>
        <fullName evidence="14">TonB-linked outer membrane protein, SusC/RagA family</fullName>
    </submittedName>
</protein>
<keyword evidence="15" id="KW-1185">Reference proteome</keyword>
<feature type="domain" description="TonB-dependent receptor-like beta-barrel" evidence="12">
    <location>
        <begin position="502"/>
        <end position="990"/>
    </location>
</feature>
<dbReference type="RefSeq" id="WP_093324664.1">
    <property type="nucleotide sequence ID" value="NZ_FOAF01000002.1"/>
</dbReference>
<evidence type="ECO:0000256" key="2">
    <source>
        <dbReference type="ARBA" id="ARBA00022448"/>
    </source>
</evidence>
<dbReference type="InterPro" id="IPR037066">
    <property type="entry name" value="Plug_dom_sf"/>
</dbReference>
<evidence type="ECO:0000259" key="12">
    <source>
        <dbReference type="Pfam" id="PF00593"/>
    </source>
</evidence>
<dbReference type="PROSITE" id="PS52016">
    <property type="entry name" value="TONB_DEPENDENT_REC_3"/>
    <property type="match status" value="1"/>
</dbReference>